<dbReference type="EMBL" id="CP021425">
    <property type="protein sequence ID" value="ARU58827.1"/>
    <property type="molecule type" value="Genomic_DNA"/>
</dbReference>
<protein>
    <submittedName>
        <fullName evidence="2">Uncharacterized protein</fullName>
    </submittedName>
</protein>
<gene>
    <name evidence="2" type="ORF">OLMES_4839</name>
</gene>
<dbReference type="RefSeq" id="WP_087463563.1">
    <property type="nucleotide sequence ID" value="NZ_CP021425.1"/>
</dbReference>
<feature type="region of interest" description="Disordered" evidence="1">
    <location>
        <begin position="105"/>
        <end position="124"/>
    </location>
</feature>
<dbReference type="Proteomes" id="UP000196027">
    <property type="component" value="Chromosome"/>
</dbReference>
<feature type="compositionally biased region" description="Basic and acidic residues" evidence="1">
    <location>
        <begin position="105"/>
        <end position="121"/>
    </location>
</feature>
<reference evidence="2 3" key="1">
    <citation type="submission" date="2017-05" db="EMBL/GenBank/DDBJ databases">
        <title>Genomic insights into alkan degradation activity of Oleiphilus messinensis.</title>
        <authorList>
            <person name="Kozyavkin S.A."/>
            <person name="Slesarev A.I."/>
            <person name="Golyshin P.N."/>
            <person name="Korzhenkov A."/>
            <person name="Golyshina O.N."/>
            <person name="Toshchakov S.V."/>
        </authorList>
    </citation>
    <scope>NUCLEOTIDE SEQUENCE [LARGE SCALE GENOMIC DNA]</scope>
    <source>
        <strain evidence="2 3">ME102</strain>
    </source>
</reference>
<dbReference type="AlphaFoldDB" id="A0A1Y0IE78"/>
<dbReference type="KEGG" id="ome:OLMES_4839"/>
<evidence type="ECO:0000313" key="3">
    <source>
        <dbReference type="Proteomes" id="UP000196027"/>
    </source>
</evidence>
<name>A0A1Y0IE78_9GAMM</name>
<organism evidence="2 3">
    <name type="scientific">Oleiphilus messinensis</name>
    <dbReference type="NCBI Taxonomy" id="141451"/>
    <lineage>
        <taxon>Bacteria</taxon>
        <taxon>Pseudomonadati</taxon>
        <taxon>Pseudomonadota</taxon>
        <taxon>Gammaproteobacteria</taxon>
        <taxon>Oceanospirillales</taxon>
        <taxon>Oleiphilaceae</taxon>
        <taxon>Oleiphilus</taxon>
    </lineage>
</organism>
<evidence type="ECO:0000256" key="1">
    <source>
        <dbReference type="SAM" id="MobiDB-lite"/>
    </source>
</evidence>
<evidence type="ECO:0000313" key="2">
    <source>
        <dbReference type="EMBL" id="ARU58827.1"/>
    </source>
</evidence>
<proteinExistence type="predicted"/>
<sequence>MATVNDVLTQVLDLSDREFFNLTDDVLTARELSLLDLDFIGIAVNAPAVVDILAQEKAPLVLATRFDGERDWRYPLRDNCILAATDLSTGEVYFVSALKSEKELESRGGRYPESPEPRPDPDSLAGIGVQLAEIDMNARLPFSDNRAWAVNILYFDWPSNTVNLSVSAPPVETETDTARQAGAHPLPADAPGLPSYLDQSQTPNLGPQDRLVFSMDNPSNNPGLLVFRGAFRVKMKAFYRPDSPVKLRDQGAEHQQVAGVPLTLVILKQGEITPLQLDMQIPIYQSNNPSGAVDGQAITGFFAIDARQQATFALGSGHYAAYFYLDGRAFGPVVFSV</sequence>
<keyword evidence="3" id="KW-1185">Reference proteome</keyword>
<accession>A0A1Y0IE78</accession>